<feature type="transmembrane region" description="Helical" evidence="6">
    <location>
        <begin position="172"/>
        <end position="193"/>
    </location>
</feature>
<comment type="similarity">
    <text evidence="2 6">Belongs to the 4-toluene sulfonate uptake permease (TSUP) (TC 2.A.102) family.</text>
</comment>
<comment type="subcellular location">
    <subcellularLocation>
        <location evidence="6">Cell membrane</location>
        <topology evidence="6">Multi-pass membrane protein</topology>
    </subcellularLocation>
    <subcellularLocation>
        <location evidence="1">Membrane</location>
        <topology evidence="1">Multi-pass membrane protein</topology>
    </subcellularLocation>
</comment>
<feature type="transmembrane region" description="Helical" evidence="6">
    <location>
        <begin position="6"/>
        <end position="35"/>
    </location>
</feature>
<sequence>MLIGALVIGVLVGSLTGLLGAGGAIIALPLLVYALGIPMADAVPMMLAVGVLSPISALLPRLRTDVDWRSVAAVGAAGILGAYGGTVAGAHLPERLTLTAFALLMILAGVRMLRRSRPSDQPAPQPGTGARILRGLGVGLLAGFLTGLLGLGGGFIVIPLLMLALHLPFKRAVGTSLAVTVINAAAGLVSHWGTAQLDWGLTATFAIATVLAAFLAARFATKVPGEPLQRAFALLVLVLAAFTLIQSLVL</sequence>
<comment type="caution">
    <text evidence="7">The sequence shown here is derived from an EMBL/GenBank/DDBJ whole genome shotgun (WGS) entry which is preliminary data.</text>
</comment>
<dbReference type="InterPro" id="IPR002781">
    <property type="entry name" value="TM_pro_TauE-like"/>
</dbReference>
<name>A0A9D2TFY0_9MICO</name>
<accession>A0A9D2TFY0</accession>
<evidence type="ECO:0000256" key="3">
    <source>
        <dbReference type="ARBA" id="ARBA00022692"/>
    </source>
</evidence>
<dbReference type="InterPro" id="IPR051598">
    <property type="entry name" value="TSUP/Inactive_protease-like"/>
</dbReference>
<proteinExistence type="inferred from homology"/>
<organism evidence="7 8">
    <name type="scientific">Candidatus Brachybacterium intestinipullorum</name>
    <dbReference type="NCBI Taxonomy" id="2838512"/>
    <lineage>
        <taxon>Bacteria</taxon>
        <taxon>Bacillati</taxon>
        <taxon>Actinomycetota</taxon>
        <taxon>Actinomycetes</taxon>
        <taxon>Micrococcales</taxon>
        <taxon>Dermabacteraceae</taxon>
        <taxon>Brachybacterium</taxon>
    </lineage>
</organism>
<reference evidence="7" key="2">
    <citation type="submission" date="2021-04" db="EMBL/GenBank/DDBJ databases">
        <authorList>
            <person name="Gilroy R."/>
        </authorList>
    </citation>
    <scope>NUCLEOTIDE SEQUENCE</scope>
    <source>
        <strain evidence="7">CHK130-7132</strain>
    </source>
</reference>
<feature type="transmembrane region" description="Helical" evidence="6">
    <location>
        <begin position="199"/>
        <end position="219"/>
    </location>
</feature>
<feature type="transmembrane region" description="Helical" evidence="6">
    <location>
        <begin position="133"/>
        <end position="165"/>
    </location>
</feature>
<evidence type="ECO:0000313" key="7">
    <source>
        <dbReference type="EMBL" id="HJC68935.1"/>
    </source>
</evidence>
<dbReference type="Proteomes" id="UP000823854">
    <property type="component" value="Unassembled WGS sequence"/>
</dbReference>
<dbReference type="AlphaFoldDB" id="A0A9D2TFY0"/>
<dbReference type="GO" id="GO:0005886">
    <property type="term" value="C:plasma membrane"/>
    <property type="evidence" value="ECO:0007669"/>
    <property type="project" value="UniProtKB-SubCell"/>
</dbReference>
<protein>
    <recommendedName>
        <fullName evidence="6">Probable membrane transporter protein</fullName>
    </recommendedName>
</protein>
<evidence type="ECO:0000313" key="8">
    <source>
        <dbReference type="Proteomes" id="UP000823854"/>
    </source>
</evidence>
<keyword evidence="6" id="KW-1003">Cell membrane</keyword>
<evidence type="ECO:0000256" key="2">
    <source>
        <dbReference type="ARBA" id="ARBA00009142"/>
    </source>
</evidence>
<feature type="transmembrane region" description="Helical" evidence="6">
    <location>
        <begin position="42"/>
        <end position="59"/>
    </location>
</feature>
<evidence type="ECO:0000256" key="6">
    <source>
        <dbReference type="RuleBase" id="RU363041"/>
    </source>
</evidence>
<feature type="transmembrane region" description="Helical" evidence="6">
    <location>
        <begin position="71"/>
        <end position="89"/>
    </location>
</feature>
<reference evidence="7" key="1">
    <citation type="journal article" date="2021" name="PeerJ">
        <title>Extensive microbial diversity within the chicken gut microbiome revealed by metagenomics and culture.</title>
        <authorList>
            <person name="Gilroy R."/>
            <person name="Ravi A."/>
            <person name="Getino M."/>
            <person name="Pursley I."/>
            <person name="Horton D.L."/>
            <person name="Alikhan N.F."/>
            <person name="Baker D."/>
            <person name="Gharbi K."/>
            <person name="Hall N."/>
            <person name="Watson M."/>
            <person name="Adriaenssens E.M."/>
            <person name="Foster-Nyarko E."/>
            <person name="Jarju S."/>
            <person name="Secka A."/>
            <person name="Antonio M."/>
            <person name="Oren A."/>
            <person name="Chaudhuri R.R."/>
            <person name="La Ragione R."/>
            <person name="Hildebrand F."/>
            <person name="Pallen M.J."/>
        </authorList>
    </citation>
    <scope>NUCLEOTIDE SEQUENCE</scope>
    <source>
        <strain evidence="7">CHK130-7132</strain>
    </source>
</reference>
<feature type="transmembrane region" description="Helical" evidence="6">
    <location>
        <begin position="231"/>
        <end position="249"/>
    </location>
</feature>
<dbReference type="PANTHER" id="PTHR43701:SF2">
    <property type="entry name" value="MEMBRANE TRANSPORTER PROTEIN YJNA-RELATED"/>
    <property type="match status" value="1"/>
</dbReference>
<feature type="transmembrane region" description="Helical" evidence="6">
    <location>
        <begin position="96"/>
        <end position="113"/>
    </location>
</feature>
<evidence type="ECO:0000256" key="1">
    <source>
        <dbReference type="ARBA" id="ARBA00004141"/>
    </source>
</evidence>
<keyword evidence="5 6" id="KW-0472">Membrane</keyword>
<dbReference type="PANTHER" id="PTHR43701">
    <property type="entry name" value="MEMBRANE TRANSPORTER PROTEIN MJ0441-RELATED"/>
    <property type="match status" value="1"/>
</dbReference>
<keyword evidence="4 6" id="KW-1133">Transmembrane helix</keyword>
<evidence type="ECO:0000256" key="5">
    <source>
        <dbReference type="ARBA" id="ARBA00023136"/>
    </source>
</evidence>
<dbReference type="EMBL" id="DWWC01000092">
    <property type="protein sequence ID" value="HJC68935.1"/>
    <property type="molecule type" value="Genomic_DNA"/>
</dbReference>
<dbReference type="Pfam" id="PF01925">
    <property type="entry name" value="TauE"/>
    <property type="match status" value="1"/>
</dbReference>
<gene>
    <name evidence="7" type="ORF">H9932_04545</name>
</gene>
<keyword evidence="3 6" id="KW-0812">Transmembrane</keyword>
<evidence type="ECO:0000256" key="4">
    <source>
        <dbReference type="ARBA" id="ARBA00022989"/>
    </source>
</evidence>